<evidence type="ECO:0000313" key="3">
    <source>
        <dbReference type="EMBL" id="KYB24858.1"/>
    </source>
</evidence>
<name>A0A139WAD3_TRICA</name>
<reference evidence="3 4" key="2">
    <citation type="journal article" date="2010" name="Nucleic Acids Res.">
        <title>BeetleBase in 2010: revisions to provide comprehensive genomic information for Tribolium castaneum.</title>
        <authorList>
            <person name="Kim H.S."/>
            <person name="Murphy T."/>
            <person name="Xia J."/>
            <person name="Caragea D."/>
            <person name="Park Y."/>
            <person name="Beeman R.W."/>
            <person name="Lorenzen M.D."/>
            <person name="Butcher S."/>
            <person name="Manak J.R."/>
            <person name="Brown S.J."/>
        </authorList>
    </citation>
    <scope>NUCLEOTIDE SEQUENCE [LARGE SCALE GENOMIC DNA]</scope>
    <source>
        <strain evidence="3 4">Georgia GA2</strain>
    </source>
</reference>
<feature type="chain" id="PRO_5007299536" evidence="2">
    <location>
        <begin position="24"/>
        <end position="373"/>
    </location>
</feature>
<reference evidence="3 4" key="1">
    <citation type="journal article" date="2008" name="Nature">
        <title>The genome of the model beetle and pest Tribolium castaneum.</title>
        <authorList>
            <consortium name="Tribolium Genome Sequencing Consortium"/>
            <person name="Richards S."/>
            <person name="Gibbs R.A."/>
            <person name="Weinstock G.M."/>
            <person name="Brown S.J."/>
            <person name="Denell R."/>
            <person name="Beeman R.W."/>
            <person name="Gibbs R."/>
            <person name="Beeman R.W."/>
            <person name="Brown S.J."/>
            <person name="Bucher G."/>
            <person name="Friedrich M."/>
            <person name="Grimmelikhuijzen C.J."/>
            <person name="Klingler M."/>
            <person name="Lorenzen M."/>
            <person name="Richards S."/>
            <person name="Roth S."/>
            <person name="Schroder R."/>
            <person name="Tautz D."/>
            <person name="Zdobnov E.M."/>
            <person name="Muzny D."/>
            <person name="Gibbs R.A."/>
            <person name="Weinstock G.M."/>
            <person name="Attaway T."/>
            <person name="Bell S."/>
            <person name="Buhay C.J."/>
            <person name="Chandrabose M.N."/>
            <person name="Chavez D."/>
            <person name="Clerk-Blankenburg K.P."/>
            <person name="Cree A."/>
            <person name="Dao M."/>
            <person name="Davis C."/>
            <person name="Chacko J."/>
            <person name="Dinh H."/>
            <person name="Dugan-Rocha S."/>
            <person name="Fowler G."/>
            <person name="Garner T.T."/>
            <person name="Garnes J."/>
            <person name="Gnirke A."/>
            <person name="Hawes A."/>
            <person name="Hernandez J."/>
            <person name="Hines S."/>
            <person name="Holder M."/>
            <person name="Hume J."/>
            <person name="Jhangiani S.N."/>
            <person name="Joshi V."/>
            <person name="Khan Z.M."/>
            <person name="Jackson L."/>
            <person name="Kovar C."/>
            <person name="Kowis A."/>
            <person name="Lee S."/>
            <person name="Lewis L.R."/>
            <person name="Margolis J."/>
            <person name="Morgan M."/>
            <person name="Nazareth L.V."/>
            <person name="Nguyen N."/>
            <person name="Okwuonu G."/>
            <person name="Parker D."/>
            <person name="Richards S."/>
            <person name="Ruiz S.J."/>
            <person name="Santibanez J."/>
            <person name="Savard J."/>
            <person name="Scherer S.E."/>
            <person name="Schneider B."/>
            <person name="Sodergren E."/>
            <person name="Tautz D."/>
            <person name="Vattahil S."/>
            <person name="Villasana D."/>
            <person name="White C.S."/>
            <person name="Wright R."/>
            <person name="Park Y."/>
            <person name="Beeman R.W."/>
            <person name="Lord J."/>
            <person name="Oppert B."/>
            <person name="Lorenzen M."/>
            <person name="Brown S."/>
            <person name="Wang L."/>
            <person name="Savard J."/>
            <person name="Tautz D."/>
            <person name="Richards S."/>
            <person name="Weinstock G."/>
            <person name="Gibbs R.A."/>
            <person name="Liu Y."/>
            <person name="Worley K."/>
            <person name="Weinstock G."/>
            <person name="Elsik C.G."/>
            <person name="Reese J.T."/>
            <person name="Elhaik E."/>
            <person name="Landan G."/>
            <person name="Graur D."/>
            <person name="Arensburger P."/>
            <person name="Atkinson P."/>
            <person name="Beeman R.W."/>
            <person name="Beidler J."/>
            <person name="Brown S.J."/>
            <person name="Demuth J.P."/>
            <person name="Drury D.W."/>
            <person name="Du Y.Z."/>
            <person name="Fujiwara H."/>
            <person name="Lorenzen M."/>
            <person name="Maselli V."/>
            <person name="Osanai M."/>
            <person name="Park Y."/>
            <person name="Robertson H.M."/>
            <person name="Tu Z."/>
            <person name="Wang J.J."/>
            <person name="Wang S."/>
            <person name="Richards S."/>
            <person name="Song H."/>
            <person name="Zhang L."/>
            <person name="Sodergren E."/>
            <person name="Werner D."/>
            <person name="Stanke M."/>
            <person name="Morgenstern B."/>
            <person name="Solovyev V."/>
            <person name="Kosarev P."/>
            <person name="Brown G."/>
            <person name="Chen H.C."/>
            <person name="Ermolaeva O."/>
            <person name="Hlavina W."/>
            <person name="Kapustin Y."/>
            <person name="Kiryutin B."/>
            <person name="Kitts P."/>
            <person name="Maglott D."/>
            <person name="Pruitt K."/>
            <person name="Sapojnikov V."/>
            <person name="Souvorov A."/>
            <person name="Mackey A.J."/>
            <person name="Waterhouse R.M."/>
            <person name="Wyder S."/>
            <person name="Zdobnov E.M."/>
            <person name="Zdobnov E.M."/>
            <person name="Wyder S."/>
            <person name="Kriventseva E.V."/>
            <person name="Kadowaki T."/>
            <person name="Bork P."/>
            <person name="Aranda M."/>
            <person name="Bao R."/>
            <person name="Beermann A."/>
            <person name="Berns N."/>
            <person name="Bolognesi R."/>
            <person name="Bonneton F."/>
            <person name="Bopp D."/>
            <person name="Brown S.J."/>
            <person name="Bucher G."/>
            <person name="Butts T."/>
            <person name="Chaumot A."/>
            <person name="Denell R.E."/>
            <person name="Ferrier D.E."/>
            <person name="Friedrich M."/>
            <person name="Gordon C.M."/>
            <person name="Jindra M."/>
            <person name="Klingler M."/>
            <person name="Lan Q."/>
            <person name="Lattorff H.M."/>
            <person name="Laudet V."/>
            <person name="von Levetsow C."/>
            <person name="Liu Z."/>
            <person name="Lutz R."/>
            <person name="Lynch J.A."/>
            <person name="da Fonseca R.N."/>
            <person name="Posnien N."/>
            <person name="Reuter R."/>
            <person name="Roth S."/>
            <person name="Savard J."/>
            <person name="Schinko J.B."/>
            <person name="Schmitt C."/>
            <person name="Schoppmeier M."/>
            <person name="Schroder R."/>
            <person name="Shippy T.D."/>
            <person name="Simonnet F."/>
            <person name="Marques-Souza H."/>
            <person name="Tautz D."/>
            <person name="Tomoyasu Y."/>
            <person name="Trauner J."/>
            <person name="Van der Zee M."/>
            <person name="Vervoort M."/>
            <person name="Wittkopp N."/>
            <person name="Wimmer E.A."/>
            <person name="Yang X."/>
            <person name="Jones A.K."/>
            <person name="Sattelle D.B."/>
            <person name="Ebert P.R."/>
            <person name="Nelson D."/>
            <person name="Scott J.G."/>
            <person name="Beeman R.W."/>
            <person name="Muthukrishnan S."/>
            <person name="Kramer K.J."/>
            <person name="Arakane Y."/>
            <person name="Beeman R.W."/>
            <person name="Zhu Q."/>
            <person name="Hogenkamp D."/>
            <person name="Dixit R."/>
            <person name="Oppert B."/>
            <person name="Jiang H."/>
            <person name="Zou Z."/>
            <person name="Marshall J."/>
            <person name="Elpidina E."/>
            <person name="Vinokurov K."/>
            <person name="Oppert C."/>
            <person name="Zou Z."/>
            <person name="Evans J."/>
            <person name="Lu Z."/>
            <person name="Zhao P."/>
            <person name="Sumathipala N."/>
            <person name="Altincicek B."/>
            <person name="Vilcinskas A."/>
            <person name="Williams M."/>
            <person name="Hultmark D."/>
            <person name="Hetru C."/>
            <person name="Jiang H."/>
            <person name="Grimmelikhuijzen C.J."/>
            <person name="Hauser F."/>
            <person name="Cazzamali G."/>
            <person name="Williamson M."/>
            <person name="Park Y."/>
            <person name="Li B."/>
            <person name="Tanaka Y."/>
            <person name="Predel R."/>
            <person name="Neupert S."/>
            <person name="Schachtner J."/>
            <person name="Verleyen P."/>
            <person name="Raible F."/>
            <person name="Bork P."/>
            <person name="Friedrich M."/>
            <person name="Walden K.K."/>
            <person name="Robertson H.M."/>
            <person name="Angeli S."/>
            <person name="Foret S."/>
            <person name="Bucher G."/>
            <person name="Schuetz S."/>
            <person name="Maleszka R."/>
            <person name="Wimmer E.A."/>
            <person name="Beeman R.W."/>
            <person name="Lorenzen M."/>
            <person name="Tomoyasu Y."/>
            <person name="Miller S.C."/>
            <person name="Grossmann D."/>
            <person name="Bucher G."/>
        </authorList>
    </citation>
    <scope>NUCLEOTIDE SEQUENCE [LARGE SCALE GENOMIC DNA]</scope>
    <source>
        <strain evidence="3 4">Georgia GA2</strain>
    </source>
</reference>
<dbReference type="eggNOG" id="KOG3588">
    <property type="taxonomic scope" value="Eukaryota"/>
</dbReference>
<feature type="compositionally biased region" description="Gly residues" evidence="1">
    <location>
        <begin position="316"/>
        <end position="327"/>
    </location>
</feature>
<feature type="compositionally biased region" description="Basic and acidic residues" evidence="1">
    <location>
        <begin position="279"/>
        <end position="298"/>
    </location>
</feature>
<evidence type="ECO:0000313" key="4">
    <source>
        <dbReference type="Proteomes" id="UP000007266"/>
    </source>
</evidence>
<organism evidence="3 4">
    <name type="scientific">Tribolium castaneum</name>
    <name type="common">Red flour beetle</name>
    <dbReference type="NCBI Taxonomy" id="7070"/>
    <lineage>
        <taxon>Eukaryota</taxon>
        <taxon>Metazoa</taxon>
        <taxon>Ecdysozoa</taxon>
        <taxon>Arthropoda</taxon>
        <taxon>Hexapoda</taxon>
        <taxon>Insecta</taxon>
        <taxon>Pterygota</taxon>
        <taxon>Neoptera</taxon>
        <taxon>Endopterygota</taxon>
        <taxon>Coleoptera</taxon>
        <taxon>Polyphaga</taxon>
        <taxon>Cucujiformia</taxon>
        <taxon>Tenebrionidae</taxon>
        <taxon>Tenebrionidae incertae sedis</taxon>
        <taxon>Tribolium</taxon>
    </lineage>
</organism>
<protein>
    <submittedName>
        <fullName evidence="3">Uncharacterized protein</fullName>
    </submittedName>
</protein>
<dbReference type="STRING" id="7070.A0A139WAD3"/>
<feature type="compositionally biased region" description="Polar residues" evidence="1">
    <location>
        <begin position="43"/>
        <end position="52"/>
    </location>
</feature>
<dbReference type="EMBL" id="KQ971410">
    <property type="protein sequence ID" value="KYB24858.1"/>
    <property type="molecule type" value="Genomic_DNA"/>
</dbReference>
<dbReference type="InParanoid" id="A0A139WAD3"/>
<dbReference type="OMA" id="YASAWNY"/>
<dbReference type="AlphaFoldDB" id="A0A139WAD3"/>
<accession>A0A139WAD3</accession>
<feature type="signal peptide" evidence="2">
    <location>
        <begin position="1"/>
        <end position="23"/>
    </location>
</feature>
<gene>
    <name evidence="3" type="primary">AUGUSTUS-3.0.2_31394</name>
    <name evidence="3" type="ORF">TcasGA2_TC031394</name>
</gene>
<evidence type="ECO:0000256" key="1">
    <source>
        <dbReference type="SAM" id="MobiDB-lite"/>
    </source>
</evidence>
<feature type="region of interest" description="Disordered" evidence="1">
    <location>
        <begin position="37"/>
        <end position="82"/>
    </location>
</feature>
<keyword evidence="2" id="KW-0732">Signal</keyword>
<evidence type="ECO:0000256" key="2">
    <source>
        <dbReference type="SAM" id="SignalP"/>
    </source>
</evidence>
<proteinExistence type="predicted"/>
<sequence length="373" mass="43372">MGCFKYTLIHLSTLLLLAHCATVKDIFNLNTRVPRDNKYYPRYSSSTTNLQPLNRAVKPEESPESESPANPVEKRCTRCDSSYSDSRYPYEARPRYDERRYRPYDYDDRRYDRYDRYDDRRYDDRRYDRYDDRYERDRYDRRPGYDRYDRDRYDRYDRDRYDYGGRYDRYDRDYDRGFGYDNRGYDYRDRGFGDYQTSGGGWDGGRGYGGRPEGGAGYWGTGGYASGWNYGGGRDEGRDRAYDGFKPWDETYRGTSGWDSQGRGFYFATGIPEVGTEHWGSKGYLDRDRNPGPSDSHHTSVSPLITIQPVDDKRYSGGGGGAGGGGYYRPRDPYDGYRSTSYLYGRPSSTTTDQSPENDTGVTQSPGQDNTSG</sequence>
<dbReference type="Proteomes" id="UP000007266">
    <property type="component" value="Unassembled WGS sequence"/>
</dbReference>
<feature type="region of interest" description="Disordered" evidence="1">
    <location>
        <begin position="279"/>
        <end position="373"/>
    </location>
</feature>
<keyword evidence="4" id="KW-1185">Reference proteome</keyword>
<feature type="compositionally biased region" description="Polar residues" evidence="1">
    <location>
        <begin position="347"/>
        <end position="373"/>
    </location>
</feature>